<reference evidence="1 2" key="1">
    <citation type="submission" date="2018-12" db="EMBL/GenBank/DDBJ databases">
        <title>bacterium Hansschlegelia zhihuaiae S113.</title>
        <authorList>
            <person name="He J."/>
        </authorList>
    </citation>
    <scope>NUCLEOTIDE SEQUENCE [LARGE SCALE GENOMIC DNA]</scope>
    <source>
        <strain evidence="1 2">S 113</strain>
    </source>
</reference>
<dbReference type="Proteomes" id="UP000289708">
    <property type="component" value="Unassembled WGS sequence"/>
</dbReference>
<dbReference type="SUPFAM" id="SSF47413">
    <property type="entry name" value="lambda repressor-like DNA-binding domains"/>
    <property type="match status" value="1"/>
</dbReference>
<evidence type="ECO:0000313" key="2">
    <source>
        <dbReference type="Proteomes" id="UP000289708"/>
    </source>
</evidence>
<dbReference type="RefSeq" id="WP_128778262.1">
    <property type="nucleotide sequence ID" value="NZ_RYFI01000014.1"/>
</dbReference>
<comment type="caution">
    <text evidence="1">The sequence shown here is derived from an EMBL/GenBank/DDBJ whole genome shotgun (WGS) entry which is preliminary data.</text>
</comment>
<keyword evidence="2" id="KW-1185">Reference proteome</keyword>
<name>A0A4Q0MFM1_9HYPH</name>
<gene>
    <name evidence="1" type="ORF">EK403_14900</name>
</gene>
<accession>A0A4Q0MFM1</accession>
<evidence type="ECO:0000313" key="1">
    <source>
        <dbReference type="EMBL" id="RXF72095.1"/>
    </source>
</evidence>
<dbReference type="InterPro" id="IPR010982">
    <property type="entry name" value="Lambda_DNA-bd_dom_sf"/>
</dbReference>
<dbReference type="OrthoDB" id="9942959at2"/>
<sequence>MNPRPARRSCGDRGPEASRLAAALRERFPTHLALRDFGVTSGVGYTVAERALEGRPIAALDHLRICAALGLDPATLEPPSADAPRFGGAILWVTFGAALTVARHLKGHDQRTAAMEASVSLATVSRAEHGRALGAAIYLRLCAYAGKHPHFWTVTPERAEAVARLATSAPAPEPAAARDCFTGDMP</sequence>
<dbReference type="AlphaFoldDB" id="A0A4Q0MFM1"/>
<dbReference type="GO" id="GO:0003677">
    <property type="term" value="F:DNA binding"/>
    <property type="evidence" value="ECO:0007669"/>
    <property type="project" value="InterPro"/>
</dbReference>
<organism evidence="1 2">
    <name type="scientific">Hansschlegelia zhihuaiae</name>
    <dbReference type="NCBI Taxonomy" id="405005"/>
    <lineage>
        <taxon>Bacteria</taxon>
        <taxon>Pseudomonadati</taxon>
        <taxon>Pseudomonadota</taxon>
        <taxon>Alphaproteobacteria</taxon>
        <taxon>Hyphomicrobiales</taxon>
        <taxon>Methylopilaceae</taxon>
        <taxon>Hansschlegelia</taxon>
    </lineage>
</organism>
<proteinExistence type="predicted"/>
<protein>
    <submittedName>
        <fullName evidence="1">Uncharacterized protein</fullName>
    </submittedName>
</protein>
<dbReference type="EMBL" id="RYFI01000014">
    <property type="protein sequence ID" value="RXF72095.1"/>
    <property type="molecule type" value="Genomic_DNA"/>
</dbReference>